<dbReference type="EMBL" id="MF101436">
    <property type="protein sequence ID" value="ARW65156.1"/>
    <property type="molecule type" value="Genomic_DNA"/>
</dbReference>
<name>A0A1Z1MGR3_9FLOR</name>
<sequence length="61" mass="7271">MKFDFQEIYDNQDLNLGHEFIIMNNDDNNLDTPIGWSSIFFNETVSYYTDCNLKKVNIDEQ</sequence>
<organism evidence="1">
    <name type="scientific">Dasya naccarioides</name>
    <dbReference type="NCBI Taxonomy" id="2007180"/>
    <lineage>
        <taxon>Eukaryota</taxon>
        <taxon>Rhodophyta</taxon>
        <taxon>Florideophyceae</taxon>
        <taxon>Rhodymeniophycidae</taxon>
        <taxon>Ceramiales</taxon>
        <taxon>Dasyaceae</taxon>
        <taxon>Dasya</taxon>
    </lineage>
</organism>
<evidence type="ECO:0000313" key="1">
    <source>
        <dbReference type="EMBL" id="ARW65156.1"/>
    </source>
</evidence>
<dbReference type="RefSeq" id="YP_009395970.1">
    <property type="nucleotide sequence ID" value="NC_035280.1"/>
</dbReference>
<dbReference type="AlphaFoldDB" id="A0A1Z1MGR3"/>
<gene>
    <name evidence="1" type="primary">ConsOrf1</name>
</gene>
<accession>A0A1Z1MGR3</accession>
<keyword evidence="1" id="KW-0934">Plastid</keyword>
<keyword evidence="1" id="KW-0150">Chloroplast</keyword>
<proteinExistence type="predicted"/>
<protein>
    <submittedName>
        <fullName evidence="1">Uncharacterized protein</fullName>
    </submittedName>
</protein>
<geneLocation type="chloroplast" evidence="1"/>
<dbReference type="GeneID" id="33358088"/>
<reference evidence="1" key="1">
    <citation type="journal article" date="2017" name="J. Phycol.">
        <title>Analysis of chloroplast genomes and a supermatrix inform reclassification of the Rhodomelaceae (Rhodophyta).</title>
        <authorList>
            <person name="Diaz-Tapia P."/>
            <person name="Maggs C.A."/>
            <person name="West J.A."/>
            <person name="Verbruggen H."/>
        </authorList>
    </citation>
    <scope>NUCLEOTIDE SEQUENCE</scope>
    <source>
        <strain evidence="1">PD888</strain>
    </source>
</reference>